<protein>
    <submittedName>
        <fullName evidence="1">Sugar transporter</fullName>
    </submittedName>
</protein>
<dbReference type="EMBL" id="WTPW01001675">
    <property type="protein sequence ID" value="KAF0421297.1"/>
    <property type="molecule type" value="Genomic_DNA"/>
</dbReference>
<comment type="caution">
    <text evidence="1">The sequence shown here is derived from an EMBL/GenBank/DDBJ whole genome shotgun (WGS) entry which is preliminary data.</text>
</comment>
<name>A0A8H3X5Y2_GIGMA</name>
<keyword evidence="1" id="KW-0762">Sugar transport</keyword>
<gene>
    <name evidence="1" type="ORF">F8M41_006797</name>
</gene>
<evidence type="ECO:0000313" key="1">
    <source>
        <dbReference type="EMBL" id="KAF0421297.1"/>
    </source>
</evidence>
<evidence type="ECO:0000313" key="2">
    <source>
        <dbReference type="Proteomes" id="UP000439903"/>
    </source>
</evidence>
<dbReference type="AlphaFoldDB" id="A0A8H3X5Y2"/>
<keyword evidence="2" id="KW-1185">Reference proteome</keyword>
<proteinExistence type="predicted"/>
<dbReference type="OrthoDB" id="2442656at2759"/>
<reference evidence="1 2" key="1">
    <citation type="journal article" date="2019" name="Environ. Microbiol.">
        <title>At the nexus of three kingdoms: the genome of the mycorrhizal fungus Gigaspora margarita provides insights into plant, endobacterial and fungal interactions.</title>
        <authorList>
            <person name="Venice F."/>
            <person name="Ghignone S."/>
            <person name="Salvioli di Fossalunga A."/>
            <person name="Amselem J."/>
            <person name="Novero M."/>
            <person name="Xianan X."/>
            <person name="Sedzielewska Toro K."/>
            <person name="Morin E."/>
            <person name="Lipzen A."/>
            <person name="Grigoriev I.V."/>
            <person name="Henrissat B."/>
            <person name="Martin F.M."/>
            <person name="Bonfante P."/>
        </authorList>
    </citation>
    <scope>NUCLEOTIDE SEQUENCE [LARGE SCALE GENOMIC DNA]</scope>
    <source>
        <strain evidence="1 2">BEG34</strain>
    </source>
</reference>
<sequence length="264" mass="30810">MCKIYREKANPQASTLYYPYMGCLAFVAIYICDKKICSIAGYLKYSESCLKFRLQNDLPYRLLLYIKNSIENLLNLNVQTSDILAQNAKIVKNIFDNHTIIGYNRTLLMAIDIVNIRKQMFKKNWDINIQTDAAKNLEWFLGPNVEFLLTPPNADQLELKDACLYYQSRTEETDHLEIIICSHEQQQYTWKYGHQNLILVDGTFGLILSEYDSKILEHLFTIFRDKISNIYNKDQEKENINTISVTFSPLVAMTDTDVKKQELL</sequence>
<dbReference type="Proteomes" id="UP000439903">
    <property type="component" value="Unassembled WGS sequence"/>
</dbReference>
<organism evidence="1 2">
    <name type="scientific">Gigaspora margarita</name>
    <dbReference type="NCBI Taxonomy" id="4874"/>
    <lineage>
        <taxon>Eukaryota</taxon>
        <taxon>Fungi</taxon>
        <taxon>Fungi incertae sedis</taxon>
        <taxon>Mucoromycota</taxon>
        <taxon>Glomeromycotina</taxon>
        <taxon>Glomeromycetes</taxon>
        <taxon>Diversisporales</taxon>
        <taxon>Gigasporaceae</taxon>
        <taxon>Gigaspora</taxon>
    </lineage>
</organism>
<keyword evidence="1" id="KW-0813">Transport</keyword>
<accession>A0A8H3X5Y2</accession>